<dbReference type="Gene3D" id="3.60.21.10">
    <property type="match status" value="1"/>
</dbReference>
<dbReference type="KEGG" id="pna:Pnap_4126"/>
<reference evidence="3" key="1">
    <citation type="journal article" date="2009" name="Environ. Microbiol.">
        <title>The genome of Polaromonas naphthalenivorans strain CJ2, isolated from coal tar-contaminated sediment, reveals physiological and metabolic versatility and evolution through extensive horizontal gene transfer.</title>
        <authorList>
            <person name="Yagi J.M."/>
            <person name="Sims D."/>
            <person name="Brettin T."/>
            <person name="Bruce D."/>
            <person name="Madsen E.L."/>
        </authorList>
    </citation>
    <scope>NUCLEOTIDE SEQUENCE [LARGE SCALE GENOMIC DNA]</scope>
    <source>
        <strain evidence="3">CJ2</strain>
        <plasmid evidence="3">Plasmid pPNAP01</plasmid>
    </source>
</reference>
<dbReference type="Proteomes" id="UP000000644">
    <property type="component" value="Plasmid pPNAP01"/>
</dbReference>
<dbReference type="SUPFAM" id="SSF56300">
    <property type="entry name" value="Metallo-dependent phosphatases"/>
    <property type="match status" value="1"/>
</dbReference>
<dbReference type="GO" id="GO:0110154">
    <property type="term" value="P:RNA decapping"/>
    <property type="evidence" value="ECO:0007669"/>
    <property type="project" value="TreeGrafter"/>
</dbReference>
<dbReference type="InterPro" id="IPR050126">
    <property type="entry name" value="Ap4A_hydrolase"/>
</dbReference>
<dbReference type="HOGENOM" id="CLU_023125_1_0_4"/>
<evidence type="ECO:0000313" key="3">
    <source>
        <dbReference type="Proteomes" id="UP000000644"/>
    </source>
</evidence>
<dbReference type="RefSeq" id="WP_011797796.1">
    <property type="nucleotide sequence ID" value="NC_008757.1"/>
</dbReference>
<gene>
    <name evidence="2" type="ordered locus">Pnap_4126</name>
</gene>
<dbReference type="AlphaFoldDB" id="A1VUT7"/>
<dbReference type="GO" id="GO:0005737">
    <property type="term" value="C:cytoplasm"/>
    <property type="evidence" value="ECO:0007669"/>
    <property type="project" value="TreeGrafter"/>
</dbReference>
<dbReference type="PANTHER" id="PTHR42850:SF8">
    <property type="entry name" value="SERINE_THREONINE-PROTEIN PHOSPHATASE 2"/>
    <property type="match status" value="1"/>
</dbReference>
<evidence type="ECO:0000313" key="2">
    <source>
        <dbReference type="EMBL" id="ABM39415.1"/>
    </source>
</evidence>
<protein>
    <submittedName>
        <fullName evidence="2">Metallophosphoesterase</fullName>
    </submittedName>
</protein>
<feature type="domain" description="Calcineurin-like phosphoesterase" evidence="1">
    <location>
        <begin position="23"/>
        <end position="197"/>
    </location>
</feature>
<dbReference type="InterPro" id="IPR029052">
    <property type="entry name" value="Metallo-depent_PP-like"/>
</dbReference>
<sequence>MNDKFKNIAIPRFSLNLVGRDFAVGDIHGCFRALQKGMDAIGFDPAVDRLFSVGDLVDRGPESHQVLAWLDQPWFHAVCGNHDLMAWRRALGEPFQEVDHLFHGGEWLDDLSSDELNRIGKRLAALPIALEVKTSAGIVGLMHADCPFDDWQHMHGIDLKGLAKMGSTAGRCLWSADRHDYRYTGIVKNILAVVHGHRTISAMMKLGNVFFIDTGGWTRTGHFTFLNLQTLKPLRGPGTEISAVIPSRRNR</sequence>
<dbReference type="PANTHER" id="PTHR42850">
    <property type="entry name" value="METALLOPHOSPHOESTERASE"/>
    <property type="match status" value="1"/>
</dbReference>
<dbReference type="InterPro" id="IPR004843">
    <property type="entry name" value="Calcineurin-like_PHP"/>
</dbReference>
<keyword evidence="3" id="KW-1185">Reference proteome</keyword>
<dbReference type="Pfam" id="PF00149">
    <property type="entry name" value="Metallophos"/>
    <property type="match status" value="1"/>
</dbReference>
<dbReference type="GO" id="GO:0008803">
    <property type="term" value="F:bis(5'-nucleosyl)-tetraphosphatase (symmetrical) activity"/>
    <property type="evidence" value="ECO:0007669"/>
    <property type="project" value="TreeGrafter"/>
</dbReference>
<evidence type="ECO:0000259" key="1">
    <source>
        <dbReference type="Pfam" id="PF00149"/>
    </source>
</evidence>
<dbReference type="OrthoDB" id="5296354at2"/>
<geneLocation type="plasmid" evidence="2 3">
    <name>pPNAP01</name>
</geneLocation>
<proteinExistence type="predicted"/>
<organism evidence="2 3">
    <name type="scientific">Polaromonas naphthalenivorans (strain CJ2)</name>
    <dbReference type="NCBI Taxonomy" id="365044"/>
    <lineage>
        <taxon>Bacteria</taxon>
        <taxon>Pseudomonadati</taxon>
        <taxon>Pseudomonadota</taxon>
        <taxon>Betaproteobacteria</taxon>
        <taxon>Burkholderiales</taxon>
        <taxon>Comamonadaceae</taxon>
        <taxon>Polaromonas</taxon>
    </lineage>
</organism>
<dbReference type="EMBL" id="CP000530">
    <property type="protein sequence ID" value="ABM39415.1"/>
    <property type="molecule type" value="Genomic_DNA"/>
</dbReference>
<accession>A1VUT7</accession>
<dbReference type="GO" id="GO:0016791">
    <property type="term" value="F:phosphatase activity"/>
    <property type="evidence" value="ECO:0007669"/>
    <property type="project" value="TreeGrafter"/>
</dbReference>
<keyword evidence="2" id="KW-0614">Plasmid</keyword>
<name>A1VUT7_POLNA</name>